<comment type="caution">
    <text evidence="2">The sequence shown here is derived from an EMBL/GenBank/DDBJ whole genome shotgun (WGS) entry which is preliminary data.</text>
</comment>
<dbReference type="InterPro" id="IPR027417">
    <property type="entry name" value="P-loop_NTPase"/>
</dbReference>
<gene>
    <name evidence="2" type="ORF">EZS28_019349</name>
</gene>
<dbReference type="EMBL" id="SNRW01005410">
    <property type="protein sequence ID" value="KAA6385123.1"/>
    <property type="molecule type" value="Genomic_DNA"/>
</dbReference>
<dbReference type="Gene3D" id="3.40.50.300">
    <property type="entry name" value="P-loop containing nucleotide triphosphate hydrolases"/>
    <property type="match status" value="1"/>
</dbReference>
<accession>A0A5J4VS28</accession>
<name>A0A5J4VS28_9EUKA</name>
<evidence type="ECO:0000259" key="1">
    <source>
        <dbReference type="Pfam" id="PF19263"/>
    </source>
</evidence>
<dbReference type="InterPro" id="IPR045455">
    <property type="entry name" value="NrS-1_pol-like_helicase"/>
</dbReference>
<evidence type="ECO:0000313" key="3">
    <source>
        <dbReference type="Proteomes" id="UP000324800"/>
    </source>
</evidence>
<dbReference type="Pfam" id="PF19263">
    <property type="entry name" value="DUF5906"/>
    <property type="match status" value="1"/>
</dbReference>
<protein>
    <recommendedName>
        <fullName evidence="1">NrS-1 polymerase-like helicase domain-containing protein</fullName>
    </recommendedName>
</protein>
<evidence type="ECO:0000313" key="2">
    <source>
        <dbReference type="EMBL" id="KAA6385123.1"/>
    </source>
</evidence>
<organism evidence="2 3">
    <name type="scientific">Streblomastix strix</name>
    <dbReference type="NCBI Taxonomy" id="222440"/>
    <lineage>
        <taxon>Eukaryota</taxon>
        <taxon>Metamonada</taxon>
        <taxon>Preaxostyla</taxon>
        <taxon>Oxymonadida</taxon>
        <taxon>Streblomastigidae</taxon>
        <taxon>Streblomastix</taxon>
    </lineage>
</organism>
<reference evidence="2 3" key="1">
    <citation type="submission" date="2019-03" db="EMBL/GenBank/DDBJ databases">
        <title>Single cell metagenomics reveals metabolic interactions within the superorganism composed of flagellate Streblomastix strix and complex community of Bacteroidetes bacteria on its surface.</title>
        <authorList>
            <person name="Treitli S.C."/>
            <person name="Kolisko M."/>
            <person name="Husnik F."/>
            <person name="Keeling P."/>
            <person name="Hampl V."/>
        </authorList>
    </citation>
    <scope>NUCLEOTIDE SEQUENCE [LARGE SCALE GENOMIC DNA]</scope>
    <source>
        <strain evidence="2">ST1C</strain>
    </source>
</reference>
<dbReference type="Proteomes" id="UP000324800">
    <property type="component" value="Unassembled WGS sequence"/>
</dbReference>
<feature type="domain" description="NrS-1 polymerase-like helicase" evidence="1">
    <location>
        <begin position="546"/>
        <end position="656"/>
    </location>
</feature>
<proteinExistence type="predicted"/>
<dbReference type="AlphaFoldDB" id="A0A5J4VS28"/>
<sequence length="832" mass="96880">MQPLVDLYRQELDNQTIIERVKDAMINTVNYTKIGQQDKTEGSGINANKKQQITGRLIDLSLMKEANLCVIDFDINKKLPIEEIDKIRQSIIDNMLPANVGLVKTAHGGLHAYCNRNNYLLPANRNVKVITRDNFDIDIFAQMNRYKIDNGKETNELVQNRIVAPNTTIRETKNNVRQVLKYEAINDWDNASHLASLRQILDQWNVDIEMSQQDYVQQQQDRKYGVQINDDGTIDKMNDELALACVDGLRDLDIHNYPQPLNKEVSLLSLFCGLYGITNETIRSQGINNIRQFNKLTQNADSNYSQTMLNGQRKPNPWILIKILRYHNSDYYEKVIKPLLKKKYETKIKEKQIVINQTLIPNKIDLTNDFTLIHIQKKAAQGEYENEEQIVMDLTKIIAYYAGETEDVYMIKEYDAICGTLVIHHKLEGTIYKQLEKVNICFKNKKTDDKDNSKPLTAKHIFKKYASKFVMKGCKFISDDADIFSIFQGYKYKRLDTIDYECLQMYIDLIKETIAAGDERVYEYILNWIAWMIQNPGKKSRASIVLQGRQGIGKNRFTDVISELTNRYSCPNITNIDEFTGNFNSIVENKMFAVLNEMRNYDSKKCVATVMKSIISDESIRINEKNQPRRTAENVMNIIYVSNADSPVQLDTDDRRHLICACKTVHQVTEDHKEDVDYFNQLSQSYTQEFYENLMTFFMNRDISQFNPTIIPMTDAKKQLINVSRSIVDDIIIEHYQQFKQGIPVALVNQFKPTNWLLKTYKNALEHKCTTPRPYINGIQTRMYLLNKDQQSYYDKMLSEEDIEVSNKNYQKYKKQNEDDGFIDQVDDVKTD</sequence>